<dbReference type="Gene3D" id="3.20.20.450">
    <property type="entry name" value="EAL domain"/>
    <property type="match status" value="1"/>
</dbReference>
<dbReference type="PROSITE" id="PS50887">
    <property type="entry name" value="GGDEF"/>
    <property type="match status" value="1"/>
</dbReference>
<accession>A0A099KYP4</accession>
<comment type="cofactor">
    <cofactor evidence="1">
        <name>Mg(2+)</name>
        <dbReference type="ChEBI" id="CHEBI:18420"/>
    </cofactor>
</comment>
<dbReference type="InterPro" id="IPR001633">
    <property type="entry name" value="EAL_dom"/>
</dbReference>
<dbReference type="SUPFAM" id="SSF52172">
    <property type="entry name" value="CheY-like"/>
    <property type="match status" value="1"/>
</dbReference>
<dbReference type="PANTHER" id="PTHR44757:SF2">
    <property type="entry name" value="BIOFILM ARCHITECTURE MAINTENANCE PROTEIN MBAA"/>
    <property type="match status" value="1"/>
</dbReference>
<dbReference type="SUPFAM" id="SSF55785">
    <property type="entry name" value="PYP-like sensor domain (PAS domain)"/>
    <property type="match status" value="1"/>
</dbReference>
<dbReference type="GO" id="GO:0003824">
    <property type="term" value="F:catalytic activity"/>
    <property type="evidence" value="ECO:0007669"/>
    <property type="project" value="UniProtKB-ARBA"/>
</dbReference>
<dbReference type="InterPro" id="IPR052155">
    <property type="entry name" value="Biofilm_reg_signaling"/>
</dbReference>
<dbReference type="AlphaFoldDB" id="A0A099KYP4"/>
<feature type="modified residue" description="4-aspartylphosphate" evidence="2">
    <location>
        <position position="57"/>
    </location>
</feature>
<dbReference type="InterPro" id="IPR001789">
    <property type="entry name" value="Sig_transdc_resp-reg_receiver"/>
</dbReference>
<sequence>MDLIASKILIVDDHHANRVVLEKLLQPLTNIDIYHAASGEETLALLIYHKFALILLDVNMPNMDGYEVAELISSTEAHKHTPIVMLTAHHSNTQNIIKAYQSGAVDYLTKPIEPTILINKVKQFVKLNQLHVKTEQLKAESELILECAGQGVLKLDDRGFIQFANSKSAQLLNTTPEKLCQSHFNRCFKNTANVEENLFKSIQDRLDKHNAVQLQNIYLTSNDACPCPVELTCSTEVNTPNASTIVLFQDITLRLNMEKKLTTLANYDPLTKLANRSYFHDQLERAINRSKRNNGSVILLMLDLDHFKQINDTLGHDIGDELLQDVAKRITDMLRETDISARLGGDEFAILLEDTSELAAEQVANKIVTIMSSPFVIQDKEIFIETSIGISHSKGGQIDKMTLLKWADIALYEAKSAGRNRYQRFVESMSIQREKQAFIQNKLRHIIEDNALDLHFQPQYSIKQKMFIGVESLVRWPESGYGDEIISPAVFIPISEQSHLIHEIGAFVLIESCKLLASWNLQADKAHLTVSVNLSAKQLNSPNFLDVLEEIISEYQFPFNRLILEITETAILTHTESVMRTIDALKSMGIKLALDDFGTGYSSLNYLQNIPFDVIKIDQCFTQRVTKCKKTSALIQAVMTIARVCEMEVVAEGVEELTQLEHILALGVDKVQGYYYSKPLSKYQVNLLLTTTVNAQQNHESSLLLK</sequence>
<dbReference type="Proteomes" id="UP000029868">
    <property type="component" value="Unassembled WGS sequence"/>
</dbReference>
<dbReference type="PROSITE" id="PS50883">
    <property type="entry name" value="EAL"/>
    <property type="match status" value="1"/>
</dbReference>
<evidence type="ECO:0000256" key="2">
    <source>
        <dbReference type="PROSITE-ProRule" id="PRU00169"/>
    </source>
</evidence>
<evidence type="ECO:0000259" key="5">
    <source>
        <dbReference type="PROSITE" id="PS50887"/>
    </source>
</evidence>
<organism evidence="6 7">
    <name type="scientific">Colwellia psychrerythraea</name>
    <name type="common">Vibrio psychroerythus</name>
    <dbReference type="NCBI Taxonomy" id="28229"/>
    <lineage>
        <taxon>Bacteria</taxon>
        <taxon>Pseudomonadati</taxon>
        <taxon>Pseudomonadota</taxon>
        <taxon>Gammaproteobacteria</taxon>
        <taxon>Alteromonadales</taxon>
        <taxon>Colwelliaceae</taxon>
        <taxon>Colwellia</taxon>
    </lineage>
</organism>
<dbReference type="Pfam" id="PF00072">
    <property type="entry name" value="Response_reg"/>
    <property type="match status" value="1"/>
</dbReference>
<evidence type="ECO:0000256" key="1">
    <source>
        <dbReference type="ARBA" id="ARBA00001946"/>
    </source>
</evidence>
<dbReference type="PANTHER" id="PTHR44757">
    <property type="entry name" value="DIGUANYLATE CYCLASE DGCP"/>
    <property type="match status" value="1"/>
</dbReference>
<dbReference type="Pfam" id="PF00990">
    <property type="entry name" value="GGDEF"/>
    <property type="match status" value="1"/>
</dbReference>
<dbReference type="Pfam" id="PF00563">
    <property type="entry name" value="EAL"/>
    <property type="match status" value="1"/>
</dbReference>
<feature type="domain" description="EAL" evidence="4">
    <location>
        <begin position="436"/>
        <end position="693"/>
    </location>
</feature>
<dbReference type="SMART" id="SM00448">
    <property type="entry name" value="REC"/>
    <property type="match status" value="1"/>
</dbReference>
<dbReference type="InterPro" id="IPR035919">
    <property type="entry name" value="EAL_sf"/>
</dbReference>
<dbReference type="InterPro" id="IPR000160">
    <property type="entry name" value="GGDEF_dom"/>
</dbReference>
<comment type="caution">
    <text evidence="6">The sequence shown here is derived from an EMBL/GenBank/DDBJ whole genome shotgun (WGS) entry which is preliminary data.</text>
</comment>
<proteinExistence type="predicted"/>
<feature type="domain" description="GGDEF" evidence="5">
    <location>
        <begin position="295"/>
        <end position="427"/>
    </location>
</feature>
<dbReference type="EMBL" id="JQEC01000014">
    <property type="protein sequence ID" value="KGJ95864.1"/>
    <property type="molecule type" value="Genomic_DNA"/>
</dbReference>
<reference evidence="6 7" key="1">
    <citation type="submission" date="2014-08" db="EMBL/GenBank/DDBJ databases">
        <title>Genomic and Phenotypic Diversity of Colwellia psychrerythraea strains from Disparate Marine Basins.</title>
        <authorList>
            <person name="Techtmann S.M."/>
            <person name="Stelling S.C."/>
            <person name="Utturkar S.M."/>
            <person name="Alshibli N."/>
            <person name="Harris A."/>
            <person name="Brown S.D."/>
            <person name="Hazen T.C."/>
        </authorList>
    </citation>
    <scope>NUCLEOTIDE SEQUENCE [LARGE SCALE GENOMIC DNA]</scope>
    <source>
        <strain evidence="6 7">GAB14E</strain>
    </source>
</reference>
<dbReference type="SUPFAM" id="SSF55073">
    <property type="entry name" value="Nucleotide cyclase"/>
    <property type="match status" value="1"/>
</dbReference>
<dbReference type="SMART" id="SM00052">
    <property type="entry name" value="EAL"/>
    <property type="match status" value="1"/>
</dbReference>
<dbReference type="CDD" id="cd01949">
    <property type="entry name" value="GGDEF"/>
    <property type="match status" value="1"/>
</dbReference>
<dbReference type="CDD" id="cd01948">
    <property type="entry name" value="EAL"/>
    <property type="match status" value="1"/>
</dbReference>
<feature type="domain" description="Response regulatory" evidence="3">
    <location>
        <begin position="7"/>
        <end position="125"/>
    </location>
</feature>
<dbReference type="NCBIfam" id="TIGR00254">
    <property type="entry name" value="GGDEF"/>
    <property type="match status" value="1"/>
</dbReference>
<dbReference type="OrthoDB" id="9816034at2"/>
<dbReference type="Gene3D" id="3.30.450.20">
    <property type="entry name" value="PAS domain"/>
    <property type="match status" value="1"/>
</dbReference>
<keyword evidence="2" id="KW-0597">Phosphoprotein</keyword>
<evidence type="ECO:0000259" key="4">
    <source>
        <dbReference type="PROSITE" id="PS50883"/>
    </source>
</evidence>
<gene>
    <name evidence="6" type="ORF">GAB14E_1776</name>
</gene>
<dbReference type="InterPro" id="IPR029787">
    <property type="entry name" value="Nucleotide_cyclase"/>
</dbReference>
<protein>
    <submittedName>
        <fullName evidence="6">Response regulator receiver modulated diguanylate cyclase/phosphodiesterase</fullName>
    </submittedName>
</protein>
<dbReference type="GO" id="GO:0000160">
    <property type="term" value="P:phosphorelay signal transduction system"/>
    <property type="evidence" value="ECO:0007669"/>
    <property type="project" value="InterPro"/>
</dbReference>
<dbReference type="Gene3D" id="3.30.70.270">
    <property type="match status" value="1"/>
</dbReference>
<dbReference type="InterPro" id="IPR035965">
    <property type="entry name" value="PAS-like_dom_sf"/>
</dbReference>
<evidence type="ECO:0000259" key="3">
    <source>
        <dbReference type="PROSITE" id="PS50110"/>
    </source>
</evidence>
<dbReference type="SMART" id="SM00267">
    <property type="entry name" value="GGDEF"/>
    <property type="match status" value="1"/>
</dbReference>
<evidence type="ECO:0000313" key="7">
    <source>
        <dbReference type="Proteomes" id="UP000029868"/>
    </source>
</evidence>
<name>A0A099KYP4_COLPS</name>
<dbReference type="RefSeq" id="WP_033081477.1">
    <property type="nucleotide sequence ID" value="NZ_JQEC01000014.1"/>
</dbReference>
<dbReference type="FunFam" id="3.30.70.270:FF:000001">
    <property type="entry name" value="Diguanylate cyclase domain protein"/>
    <property type="match status" value="1"/>
</dbReference>
<dbReference type="SUPFAM" id="SSF141868">
    <property type="entry name" value="EAL domain-like"/>
    <property type="match status" value="1"/>
</dbReference>
<dbReference type="PATRIC" id="fig|28229.3.peg.1377"/>
<evidence type="ECO:0000313" key="6">
    <source>
        <dbReference type="EMBL" id="KGJ95864.1"/>
    </source>
</evidence>
<dbReference type="Gene3D" id="3.40.50.2300">
    <property type="match status" value="1"/>
</dbReference>
<dbReference type="InterPro" id="IPR043128">
    <property type="entry name" value="Rev_trsase/Diguanyl_cyclase"/>
</dbReference>
<dbReference type="PROSITE" id="PS50110">
    <property type="entry name" value="RESPONSE_REGULATORY"/>
    <property type="match status" value="1"/>
</dbReference>
<dbReference type="InterPro" id="IPR011006">
    <property type="entry name" value="CheY-like_superfamily"/>
</dbReference>